<dbReference type="Proteomes" id="UP000600918">
    <property type="component" value="Unassembled WGS sequence"/>
</dbReference>
<evidence type="ECO:0000313" key="2">
    <source>
        <dbReference type="EMBL" id="KAF7434815.1"/>
    </source>
</evidence>
<accession>A0A834PB15</accession>
<comment type="caution">
    <text evidence="2">The sequence shown here is derived from an EMBL/GenBank/DDBJ whole genome shotgun (WGS) entry which is preliminary data.</text>
</comment>
<gene>
    <name evidence="2" type="ORF">H0235_003006</name>
</gene>
<dbReference type="EMBL" id="JACSDY010000002">
    <property type="protein sequence ID" value="KAF7434815.1"/>
    <property type="molecule type" value="Genomic_DNA"/>
</dbReference>
<dbReference type="Pfam" id="PF17906">
    <property type="entry name" value="HTH_48"/>
    <property type="match status" value="1"/>
</dbReference>
<sequence length="76" mass="9174">MIVMEQQAVIRFYDLLGKIATKTFESMKKAFGDNCLSRSRVFEWFNRFKEKQVSFEDNESMASHFKFIRRKHEKNS</sequence>
<reference evidence="2" key="1">
    <citation type="journal article" date="2020" name="G3 (Bethesda)">
        <title>High-Quality Assemblies for Three Invasive Social Wasps from the &lt;i&gt;Vespula&lt;/i&gt; Genus.</title>
        <authorList>
            <person name="Harrop T.W.R."/>
            <person name="Guhlin J."/>
            <person name="McLaughlin G.M."/>
            <person name="Permina E."/>
            <person name="Stockwell P."/>
            <person name="Gilligan J."/>
            <person name="Le Lec M.F."/>
            <person name="Gruber M.A.M."/>
            <person name="Quinn O."/>
            <person name="Lovegrove M."/>
            <person name="Duncan E.J."/>
            <person name="Remnant E.J."/>
            <person name="Van Eeckhoven J."/>
            <person name="Graham B."/>
            <person name="Knapp R.A."/>
            <person name="Langford K.W."/>
            <person name="Kronenberg Z."/>
            <person name="Press M.O."/>
            <person name="Eacker S.M."/>
            <person name="Wilson-Rankin E.E."/>
            <person name="Purcell J."/>
            <person name="Lester P.J."/>
            <person name="Dearden P.K."/>
        </authorList>
    </citation>
    <scope>NUCLEOTIDE SEQUENCE</scope>
    <source>
        <strain evidence="2">Volc-1</strain>
    </source>
</reference>
<name>A0A834PB15_VESPE</name>
<dbReference type="AlphaFoldDB" id="A0A834PB15"/>
<dbReference type="Gene3D" id="1.10.10.1450">
    <property type="match status" value="1"/>
</dbReference>
<dbReference type="InterPro" id="IPR041426">
    <property type="entry name" value="Mos1_HTH"/>
</dbReference>
<organism evidence="2 3">
    <name type="scientific">Vespula pensylvanica</name>
    <name type="common">Western yellow jacket</name>
    <name type="synonym">Wasp</name>
    <dbReference type="NCBI Taxonomy" id="30213"/>
    <lineage>
        <taxon>Eukaryota</taxon>
        <taxon>Metazoa</taxon>
        <taxon>Ecdysozoa</taxon>
        <taxon>Arthropoda</taxon>
        <taxon>Hexapoda</taxon>
        <taxon>Insecta</taxon>
        <taxon>Pterygota</taxon>
        <taxon>Neoptera</taxon>
        <taxon>Endopterygota</taxon>
        <taxon>Hymenoptera</taxon>
        <taxon>Apocrita</taxon>
        <taxon>Aculeata</taxon>
        <taxon>Vespoidea</taxon>
        <taxon>Vespidae</taxon>
        <taxon>Vespinae</taxon>
        <taxon>Vespula</taxon>
    </lineage>
</organism>
<evidence type="ECO:0000259" key="1">
    <source>
        <dbReference type="Pfam" id="PF17906"/>
    </source>
</evidence>
<feature type="domain" description="Mos1 transposase HTH" evidence="1">
    <location>
        <begin position="8"/>
        <end position="50"/>
    </location>
</feature>
<protein>
    <recommendedName>
        <fullName evidence="1">Mos1 transposase HTH domain-containing protein</fullName>
    </recommendedName>
</protein>
<keyword evidence="3" id="KW-1185">Reference proteome</keyword>
<proteinExistence type="predicted"/>
<evidence type="ECO:0000313" key="3">
    <source>
        <dbReference type="Proteomes" id="UP000600918"/>
    </source>
</evidence>